<dbReference type="GO" id="GO:0003676">
    <property type="term" value="F:nucleic acid binding"/>
    <property type="evidence" value="ECO:0007669"/>
    <property type="project" value="InterPro"/>
</dbReference>
<evidence type="ECO:0000313" key="2">
    <source>
        <dbReference type="EMBL" id="ALF55142.1"/>
    </source>
</evidence>
<dbReference type="AlphaFoldDB" id="A0A0M5MHQ5"/>
<proteinExistence type="predicted"/>
<dbReference type="Gene3D" id="1.10.30.50">
    <property type="match status" value="1"/>
</dbReference>
<feature type="domain" description="HNH nuclease" evidence="1">
    <location>
        <begin position="60"/>
        <end position="113"/>
    </location>
</feature>
<name>A0A0M5MHQ5_9NOSO</name>
<sequence>MSTGSADNLARLYSELLVLLAQEEEIRKSTEEKLARAKSVIDPRKEFNKWLQSNAGKTWKQKQFQYQEGKCAACGESLRSADAVVHHVLPLKDFGSAANKPENFRLLHPGCNLEIGTKIVDFS</sequence>
<dbReference type="EMBL" id="CP012036">
    <property type="protein sequence ID" value="ALF55142.1"/>
    <property type="molecule type" value="Genomic_DNA"/>
</dbReference>
<keyword evidence="2" id="KW-0378">Hydrolase</keyword>
<gene>
    <name evidence="2" type="ORF">ACX27_23675</name>
</gene>
<protein>
    <submittedName>
        <fullName evidence="2">HNH endonuclease</fullName>
    </submittedName>
</protein>
<dbReference type="InterPro" id="IPR003615">
    <property type="entry name" value="HNH_nuc"/>
</dbReference>
<dbReference type="GO" id="GO:0004519">
    <property type="term" value="F:endonuclease activity"/>
    <property type="evidence" value="ECO:0007669"/>
    <property type="project" value="UniProtKB-KW"/>
</dbReference>
<dbReference type="CDD" id="cd00085">
    <property type="entry name" value="HNHc"/>
    <property type="match status" value="1"/>
</dbReference>
<dbReference type="Pfam" id="PF01844">
    <property type="entry name" value="HNH"/>
    <property type="match status" value="1"/>
</dbReference>
<keyword evidence="2" id="KW-0255">Endonuclease</keyword>
<dbReference type="STRING" id="224013.ACX27_23675"/>
<dbReference type="SMART" id="SM00507">
    <property type="entry name" value="HNHc"/>
    <property type="match status" value="1"/>
</dbReference>
<dbReference type="Proteomes" id="UP000062645">
    <property type="component" value="Chromosome"/>
</dbReference>
<dbReference type="OrthoDB" id="486271at2"/>
<organism evidence="2 3">
    <name type="scientific">Nostoc piscinale CENA21</name>
    <dbReference type="NCBI Taxonomy" id="224013"/>
    <lineage>
        <taxon>Bacteria</taxon>
        <taxon>Bacillati</taxon>
        <taxon>Cyanobacteriota</taxon>
        <taxon>Cyanophyceae</taxon>
        <taxon>Nostocales</taxon>
        <taxon>Nostocaceae</taxon>
        <taxon>Nostoc</taxon>
    </lineage>
</organism>
<dbReference type="InterPro" id="IPR002711">
    <property type="entry name" value="HNH"/>
</dbReference>
<reference evidence="2 3" key="2">
    <citation type="journal article" date="2016" name="Genome Announc.">
        <title>Draft Genome Sequence of the N2-Fixing Cyanobacterium Nostoc piscinale CENA21, Isolated from the Brazilian Amazon Floodplain.</title>
        <authorList>
            <person name="Leao T."/>
            <person name="Guimaraes P.I."/>
            <person name="de Melo A.G."/>
            <person name="Ramos R.T."/>
            <person name="Leao P.N."/>
            <person name="Silva A."/>
            <person name="Fiore M.F."/>
            <person name="Schneider M.P."/>
        </authorList>
    </citation>
    <scope>NUCLEOTIDE SEQUENCE [LARGE SCALE GENOMIC DNA]</scope>
    <source>
        <strain evidence="2 3">CENA21</strain>
    </source>
</reference>
<dbReference type="PATRIC" id="fig|224013.5.peg.5689"/>
<keyword evidence="3" id="KW-1185">Reference proteome</keyword>
<evidence type="ECO:0000313" key="3">
    <source>
        <dbReference type="Proteomes" id="UP000062645"/>
    </source>
</evidence>
<dbReference type="GO" id="GO:0008270">
    <property type="term" value="F:zinc ion binding"/>
    <property type="evidence" value="ECO:0007669"/>
    <property type="project" value="InterPro"/>
</dbReference>
<accession>A0A0M5MHQ5</accession>
<evidence type="ECO:0000259" key="1">
    <source>
        <dbReference type="SMART" id="SM00507"/>
    </source>
</evidence>
<dbReference type="RefSeq" id="WP_062296041.1">
    <property type="nucleotide sequence ID" value="NZ_CP012036.1"/>
</dbReference>
<reference evidence="3" key="1">
    <citation type="submission" date="2015-07" db="EMBL/GenBank/DDBJ databases">
        <title>Genome Of Nitrogen-Fixing Cyanobacterium Nostoc piscinale CENA21 From Solimoes/Amazon River Floodplain Sediments And Comparative Genomics To Uncover Biosynthetic Natural Products Potential.</title>
        <authorList>
            <person name="Leao T.F."/>
            <person name="Leao P.N."/>
            <person name="Guimaraes P.I."/>
            <person name="de Melo A.G.C."/>
            <person name="Ramos R.T.J."/>
            <person name="Silva A."/>
            <person name="Fiore M.F."/>
            <person name="Schneider M.P.C."/>
        </authorList>
    </citation>
    <scope>NUCLEOTIDE SEQUENCE [LARGE SCALE GENOMIC DNA]</scope>
    <source>
        <strain evidence="3">CENA21</strain>
    </source>
</reference>
<keyword evidence="2" id="KW-0540">Nuclease</keyword>
<dbReference type="KEGG" id="npz:ACX27_23675"/>